<name>A0AA39NFP8_9AGAR</name>
<evidence type="ECO:0000313" key="4">
    <source>
        <dbReference type="Proteomes" id="UP001175227"/>
    </source>
</evidence>
<reference evidence="3" key="1">
    <citation type="submission" date="2023-06" db="EMBL/GenBank/DDBJ databases">
        <authorList>
            <consortium name="Lawrence Berkeley National Laboratory"/>
            <person name="Ahrendt S."/>
            <person name="Sahu N."/>
            <person name="Indic B."/>
            <person name="Wong-Bajracharya J."/>
            <person name="Merenyi Z."/>
            <person name="Ke H.-M."/>
            <person name="Monk M."/>
            <person name="Kocsube S."/>
            <person name="Drula E."/>
            <person name="Lipzen A."/>
            <person name="Balint B."/>
            <person name="Henrissat B."/>
            <person name="Andreopoulos B."/>
            <person name="Martin F.M."/>
            <person name="Harder C.B."/>
            <person name="Rigling D."/>
            <person name="Ford K.L."/>
            <person name="Foster G.D."/>
            <person name="Pangilinan J."/>
            <person name="Papanicolaou A."/>
            <person name="Barry K."/>
            <person name="LaButti K."/>
            <person name="Viragh M."/>
            <person name="Koriabine M."/>
            <person name="Yan M."/>
            <person name="Riley R."/>
            <person name="Champramary S."/>
            <person name="Plett K.L."/>
            <person name="Tsai I.J."/>
            <person name="Slot J."/>
            <person name="Sipos G."/>
            <person name="Plett J."/>
            <person name="Nagy L.G."/>
            <person name="Grigoriev I.V."/>
        </authorList>
    </citation>
    <scope>NUCLEOTIDE SEQUENCE</scope>
    <source>
        <strain evidence="3">ICMP 16352</strain>
    </source>
</reference>
<feature type="coiled-coil region" evidence="1">
    <location>
        <begin position="293"/>
        <end position="320"/>
    </location>
</feature>
<sequence>MANASRWSQTLEPYEAHTTPDDLDVDELPAFYAGRDAREEAHWSAVEAHELWLSEKLKAKKAAVMNLNFHGNGKSKLKEALRKRSLEREKKLQELKLKKEVEAAERWAEEARVAREAEEQKIAAEKKAAEKRKAEAAAMEAKRKRLAAMESEATRMRRLLREQTELAKKAAAAAAQAAKGDDEGAKRKEKGKGKASLAGAMGPSNKWKRLMRSVVEDSEDASEERLAKKSKGKAVERGEFHRADKCGWCWADGAHCIMSSTMWSCEQCRIRKAKCLWMEEAELSALEEVLDLLHGLHARFDDMEEQMEKMELELESIGGHVDDLVHNFKEGSAGEYPRDFIPAASVDEWEALLEELKRFCETRTEFYCLGGLQIEWVLWKEYLKGGEDFLVEDSEGELDESEVARPEMLPESVAEGVPGMAEWMKKLKGKGKEVDSGEASGSADA</sequence>
<dbReference type="Proteomes" id="UP001175227">
    <property type="component" value="Unassembled WGS sequence"/>
</dbReference>
<feature type="region of interest" description="Disordered" evidence="2">
    <location>
        <begin position="1"/>
        <end position="22"/>
    </location>
</feature>
<proteinExistence type="predicted"/>
<feature type="region of interest" description="Disordered" evidence="2">
    <location>
        <begin position="171"/>
        <end position="202"/>
    </location>
</feature>
<evidence type="ECO:0000313" key="3">
    <source>
        <dbReference type="EMBL" id="KAK0464800.1"/>
    </source>
</evidence>
<feature type="coiled-coil region" evidence="1">
    <location>
        <begin position="78"/>
        <end position="166"/>
    </location>
</feature>
<protein>
    <submittedName>
        <fullName evidence="3">Uncharacterized protein</fullName>
    </submittedName>
</protein>
<gene>
    <name evidence="3" type="ORF">IW261DRAFT_1575166</name>
</gene>
<dbReference type="EMBL" id="JAUEPR010000098">
    <property type="protein sequence ID" value="KAK0464800.1"/>
    <property type="molecule type" value="Genomic_DNA"/>
</dbReference>
<keyword evidence="4" id="KW-1185">Reference proteome</keyword>
<evidence type="ECO:0000256" key="2">
    <source>
        <dbReference type="SAM" id="MobiDB-lite"/>
    </source>
</evidence>
<evidence type="ECO:0000256" key="1">
    <source>
        <dbReference type="SAM" id="Coils"/>
    </source>
</evidence>
<feature type="compositionally biased region" description="Polar residues" evidence="2">
    <location>
        <begin position="1"/>
        <end position="11"/>
    </location>
</feature>
<accession>A0AA39NFP8</accession>
<dbReference type="AlphaFoldDB" id="A0AA39NFP8"/>
<keyword evidence="1" id="KW-0175">Coiled coil</keyword>
<comment type="caution">
    <text evidence="3">The sequence shown here is derived from an EMBL/GenBank/DDBJ whole genome shotgun (WGS) entry which is preliminary data.</text>
</comment>
<organism evidence="3 4">
    <name type="scientific">Armillaria novae-zelandiae</name>
    <dbReference type="NCBI Taxonomy" id="153914"/>
    <lineage>
        <taxon>Eukaryota</taxon>
        <taxon>Fungi</taxon>
        <taxon>Dikarya</taxon>
        <taxon>Basidiomycota</taxon>
        <taxon>Agaricomycotina</taxon>
        <taxon>Agaricomycetes</taxon>
        <taxon>Agaricomycetidae</taxon>
        <taxon>Agaricales</taxon>
        <taxon>Marasmiineae</taxon>
        <taxon>Physalacriaceae</taxon>
        <taxon>Armillaria</taxon>
    </lineage>
</organism>